<dbReference type="InterPro" id="IPR006677">
    <property type="entry name" value="tRNA_intron_Endonuc_cat-like"/>
</dbReference>
<sequence>MAESSGIGPCSPHAEGWVLDGPAAQRLHDKSALGRPHTNNRLLLADSEVLFCSRHRHLKLTEGWLEERAKERDGLLHETAALESMRVPGEKVVLAQNIHHLVKEQIVSEGSWAFRWSRNDKVRKNDPTSEVIWVRDDEPIVWLDLHRWASEVGALGRIAEVLIVDDEMGVTTYRVQVCDPKGTMKGFDESELSQYLDSLIEDSSSGALLPGESEMAKQIGAPIPEGTWIDRDEIRLLSGTKDEVATSNLLRDVLMRGLLPRPGFKYGTRWRLYDGPIGEDHAPWLLQPEWLAPSDWAQACLSARLATGVNKTWLCGFNHNETWHYLGLVRPPADGRWSGFRH</sequence>
<keyword evidence="2" id="KW-0378">Hydrolase</keyword>
<reference evidence="2" key="1">
    <citation type="journal article" date="2014" name="Genome Biol. Evol.">
        <title>Pangenome evidence for extensive interdomain horizontal transfer affecting lineage core and shell genes in uncultured planktonic thaumarchaeota and euryarchaeota.</title>
        <authorList>
            <person name="Deschamps P."/>
            <person name="Zivanovic Y."/>
            <person name="Moreira D."/>
            <person name="Rodriguez-Valera F."/>
            <person name="Lopez-Garcia P."/>
        </authorList>
    </citation>
    <scope>NUCLEOTIDE SEQUENCE</scope>
</reference>
<dbReference type="Gene3D" id="3.40.1350.10">
    <property type="match status" value="1"/>
</dbReference>
<feature type="domain" description="tRNA intron endonuclease catalytic" evidence="1">
    <location>
        <begin position="255"/>
        <end position="317"/>
    </location>
</feature>
<name>A0A075GUK9_9EURY</name>
<evidence type="ECO:0000313" key="2">
    <source>
        <dbReference type="EMBL" id="AIF05992.1"/>
    </source>
</evidence>
<evidence type="ECO:0000259" key="1">
    <source>
        <dbReference type="Pfam" id="PF01974"/>
    </source>
</evidence>
<dbReference type="GO" id="GO:0003676">
    <property type="term" value="F:nucleic acid binding"/>
    <property type="evidence" value="ECO:0007669"/>
    <property type="project" value="InterPro"/>
</dbReference>
<dbReference type="GO" id="GO:0000213">
    <property type="term" value="F:tRNA-intron lyase activity"/>
    <property type="evidence" value="ECO:0007669"/>
    <property type="project" value="InterPro"/>
</dbReference>
<dbReference type="AlphaFoldDB" id="A0A075GUK9"/>
<protein>
    <submittedName>
        <fullName evidence="2">tRNA splicing endonuclease</fullName>
    </submittedName>
</protein>
<organism evidence="2">
    <name type="scientific">uncultured marine group II/III euryarchaeote KM3_18_D06</name>
    <dbReference type="NCBI Taxonomy" id="1457956"/>
    <lineage>
        <taxon>Archaea</taxon>
        <taxon>Methanobacteriati</taxon>
        <taxon>Methanobacteriota</taxon>
        <taxon>environmental samples</taxon>
    </lineage>
</organism>
<dbReference type="EMBL" id="KF900756">
    <property type="protein sequence ID" value="AIF05992.1"/>
    <property type="molecule type" value="Genomic_DNA"/>
</dbReference>
<dbReference type="CDD" id="cd22363">
    <property type="entry name" value="tRNA-intron_lyase_C"/>
    <property type="match status" value="1"/>
</dbReference>
<dbReference type="GO" id="GO:0006388">
    <property type="term" value="P:tRNA splicing, via endonucleolytic cleavage and ligation"/>
    <property type="evidence" value="ECO:0007669"/>
    <property type="project" value="InterPro"/>
</dbReference>
<dbReference type="Pfam" id="PF01974">
    <property type="entry name" value="tRNA_int_endo"/>
    <property type="match status" value="1"/>
</dbReference>
<dbReference type="InterPro" id="IPR036167">
    <property type="entry name" value="tRNA_intron_Endo_cat-like_sf"/>
</dbReference>
<dbReference type="SUPFAM" id="SSF53032">
    <property type="entry name" value="tRNA-intron endonuclease catalytic domain-like"/>
    <property type="match status" value="1"/>
</dbReference>
<dbReference type="InterPro" id="IPR011856">
    <property type="entry name" value="tRNA_endonuc-like_dom_sf"/>
</dbReference>
<accession>A0A075GUK9</accession>
<keyword evidence="2" id="KW-0255">Endonuclease</keyword>
<keyword evidence="2" id="KW-0540">Nuclease</keyword>
<proteinExistence type="predicted"/>